<gene>
    <name evidence="1" type="primary">X975_08933</name>
    <name evidence="1" type="ORF">TNCV_980051</name>
</gene>
<dbReference type="EMBL" id="BMAU01021234">
    <property type="protein sequence ID" value="GFY03000.1"/>
    <property type="molecule type" value="Genomic_DNA"/>
</dbReference>
<organism evidence="1 2">
    <name type="scientific">Trichonephila clavipes</name>
    <name type="common">Golden silk orbweaver</name>
    <name type="synonym">Nephila clavipes</name>
    <dbReference type="NCBI Taxonomy" id="2585209"/>
    <lineage>
        <taxon>Eukaryota</taxon>
        <taxon>Metazoa</taxon>
        <taxon>Ecdysozoa</taxon>
        <taxon>Arthropoda</taxon>
        <taxon>Chelicerata</taxon>
        <taxon>Arachnida</taxon>
        <taxon>Araneae</taxon>
        <taxon>Araneomorphae</taxon>
        <taxon>Entelegynae</taxon>
        <taxon>Araneoidea</taxon>
        <taxon>Nephilidae</taxon>
        <taxon>Trichonephila</taxon>
    </lineage>
</organism>
<evidence type="ECO:0000313" key="2">
    <source>
        <dbReference type="Proteomes" id="UP000887159"/>
    </source>
</evidence>
<protein>
    <submittedName>
        <fullName evidence="1">Transposable element Tcb1 transposase</fullName>
    </submittedName>
</protein>
<dbReference type="GO" id="GO:0003676">
    <property type="term" value="F:nucleic acid binding"/>
    <property type="evidence" value="ECO:0007669"/>
    <property type="project" value="InterPro"/>
</dbReference>
<dbReference type="Proteomes" id="UP000887159">
    <property type="component" value="Unassembled WGS sequence"/>
</dbReference>
<evidence type="ECO:0000313" key="1">
    <source>
        <dbReference type="EMBL" id="GFY03000.1"/>
    </source>
</evidence>
<proteinExistence type="predicted"/>
<comment type="caution">
    <text evidence="1">The sequence shown here is derived from an EMBL/GenBank/DDBJ whole genome shotgun (WGS) entry which is preliminary data.</text>
</comment>
<accession>A0A8X6S1S3</accession>
<dbReference type="InterPro" id="IPR036397">
    <property type="entry name" value="RNaseH_sf"/>
</dbReference>
<dbReference type="Gene3D" id="3.30.420.10">
    <property type="entry name" value="Ribonuclease H-like superfamily/Ribonuclease H"/>
    <property type="match status" value="1"/>
</dbReference>
<dbReference type="AlphaFoldDB" id="A0A8X6S1S3"/>
<name>A0A8X6S1S3_TRICX</name>
<reference evidence="1" key="1">
    <citation type="submission" date="2020-08" db="EMBL/GenBank/DDBJ databases">
        <title>Multicomponent nature underlies the extraordinary mechanical properties of spider dragline silk.</title>
        <authorList>
            <person name="Kono N."/>
            <person name="Nakamura H."/>
            <person name="Mori M."/>
            <person name="Yoshida Y."/>
            <person name="Ohtoshi R."/>
            <person name="Malay A.D."/>
            <person name="Moran D.A.P."/>
            <person name="Tomita M."/>
            <person name="Numata K."/>
            <person name="Arakawa K."/>
        </authorList>
    </citation>
    <scope>NUCLEOTIDE SEQUENCE</scope>
</reference>
<keyword evidence="2" id="KW-1185">Reference proteome</keyword>
<sequence>MGTRSNYSTRQCSVSQDCFGTVNTLLWSARSPDLSKIEHIWVYLGRRVGHLTSVNELVARLQQIWNEMSQDIIQNLYASMPGRIASCIRARRGSTGH</sequence>